<gene>
    <name evidence="2" type="ORF">OJ962_26765</name>
</gene>
<keyword evidence="3" id="KW-1185">Reference proteome</keyword>
<feature type="region of interest" description="Disordered" evidence="1">
    <location>
        <begin position="1"/>
        <end position="23"/>
    </location>
</feature>
<protein>
    <submittedName>
        <fullName evidence="2">Uncharacterized protein</fullName>
    </submittedName>
</protein>
<evidence type="ECO:0000313" key="3">
    <source>
        <dbReference type="Proteomes" id="UP001147700"/>
    </source>
</evidence>
<name>A0ABT4RRD4_9ACTN</name>
<dbReference type="Proteomes" id="UP001147700">
    <property type="component" value="Unassembled WGS sequence"/>
</dbReference>
<organism evidence="2 3">
    <name type="scientific">Solirubrobacter deserti</name>
    <dbReference type="NCBI Taxonomy" id="2282478"/>
    <lineage>
        <taxon>Bacteria</taxon>
        <taxon>Bacillati</taxon>
        <taxon>Actinomycetota</taxon>
        <taxon>Thermoleophilia</taxon>
        <taxon>Solirubrobacterales</taxon>
        <taxon>Solirubrobacteraceae</taxon>
        <taxon>Solirubrobacter</taxon>
    </lineage>
</organism>
<accession>A0ABT4RRD4</accession>
<comment type="caution">
    <text evidence="2">The sequence shown here is derived from an EMBL/GenBank/DDBJ whole genome shotgun (WGS) entry which is preliminary data.</text>
</comment>
<evidence type="ECO:0000256" key="1">
    <source>
        <dbReference type="SAM" id="MobiDB-lite"/>
    </source>
</evidence>
<evidence type="ECO:0000313" key="2">
    <source>
        <dbReference type="EMBL" id="MDA0141129.1"/>
    </source>
</evidence>
<reference evidence="2" key="1">
    <citation type="submission" date="2022-10" db="EMBL/GenBank/DDBJ databases">
        <title>The WGS of Solirubrobacter sp. CPCC 204708.</title>
        <authorList>
            <person name="Jiang Z."/>
        </authorList>
    </citation>
    <scope>NUCLEOTIDE SEQUENCE</scope>
    <source>
        <strain evidence="2">CPCC 204708</strain>
    </source>
</reference>
<feature type="non-terminal residue" evidence="2">
    <location>
        <position position="1"/>
    </location>
</feature>
<sequence>EPAGRRAPAPVPPATEPAGRPPASVTSVAVGLAAGLAQNLLTGWVHDAMLAGMRHTARAAQGSGRAFFEQWQRPADLSPLTLANTNIGQYATELQTARVAAGGQMLQQAAAIDARPERADRVAMMRHLQLEYMDDELRLMRVEGHVAHALTLQSQLEERAAAAERLRGTLESGPAVAWLFHNGFSVEEIDAMNTNLATYAAAHRTAVQQLQRLRGVVRDAIESDRRTLQMLDAAVERGRFAPAR</sequence>
<proteinExistence type="predicted"/>
<dbReference type="EMBL" id="JAPCID010000050">
    <property type="protein sequence ID" value="MDA0141129.1"/>
    <property type="molecule type" value="Genomic_DNA"/>
</dbReference>